<dbReference type="AlphaFoldDB" id="A0A1F5PJJ8"/>
<organism evidence="2 3">
    <name type="scientific">Candidatus Doudnabacteria bacterium RIFCSPHIGHO2_12_FULL_48_16</name>
    <dbReference type="NCBI Taxonomy" id="1817838"/>
    <lineage>
        <taxon>Bacteria</taxon>
        <taxon>Candidatus Doudnaibacteriota</taxon>
    </lineage>
</organism>
<protein>
    <recommendedName>
        <fullName evidence="1">DUF559 domain-containing protein</fullName>
    </recommendedName>
</protein>
<reference evidence="2 3" key="1">
    <citation type="journal article" date="2016" name="Nat. Commun.">
        <title>Thousands of microbial genomes shed light on interconnected biogeochemical processes in an aquifer system.</title>
        <authorList>
            <person name="Anantharaman K."/>
            <person name="Brown C.T."/>
            <person name="Hug L.A."/>
            <person name="Sharon I."/>
            <person name="Castelle C.J."/>
            <person name="Probst A.J."/>
            <person name="Thomas B.C."/>
            <person name="Singh A."/>
            <person name="Wilkins M.J."/>
            <person name="Karaoz U."/>
            <person name="Brodie E.L."/>
            <person name="Williams K.H."/>
            <person name="Hubbard S.S."/>
            <person name="Banfield J.F."/>
        </authorList>
    </citation>
    <scope>NUCLEOTIDE SEQUENCE [LARGE SCALE GENOMIC DNA]</scope>
</reference>
<name>A0A1F5PJJ8_9BACT</name>
<dbReference type="Proteomes" id="UP000177682">
    <property type="component" value="Unassembled WGS sequence"/>
</dbReference>
<dbReference type="PANTHER" id="PTHR38590">
    <property type="entry name" value="BLL0828 PROTEIN"/>
    <property type="match status" value="1"/>
</dbReference>
<proteinExistence type="predicted"/>
<dbReference type="PANTHER" id="PTHR38590:SF1">
    <property type="entry name" value="BLL0828 PROTEIN"/>
    <property type="match status" value="1"/>
</dbReference>
<evidence type="ECO:0000313" key="3">
    <source>
        <dbReference type="Proteomes" id="UP000177682"/>
    </source>
</evidence>
<gene>
    <name evidence="2" type="ORF">A3E29_03050</name>
</gene>
<dbReference type="Gene3D" id="3.40.960.10">
    <property type="entry name" value="VSR Endonuclease"/>
    <property type="match status" value="1"/>
</dbReference>
<dbReference type="InterPro" id="IPR047216">
    <property type="entry name" value="Endonuclease_DUF559_bact"/>
</dbReference>
<dbReference type="InterPro" id="IPR007569">
    <property type="entry name" value="DUF559"/>
</dbReference>
<feature type="domain" description="DUF559" evidence="1">
    <location>
        <begin position="11"/>
        <end position="115"/>
    </location>
</feature>
<dbReference type="InterPro" id="IPR011335">
    <property type="entry name" value="Restrct_endonuc-II-like"/>
</dbReference>
<accession>A0A1F5PJJ8</accession>
<dbReference type="CDD" id="cd01038">
    <property type="entry name" value="Endonuclease_DUF559"/>
    <property type="match status" value="1"/>
</dbReference>
<sequence>MIKPVSKIRLKFSRRLRKQPTPWEVKLWQHLKNNNLGFRFKRQLVLGNYIVDFCCHGKKLVIELDGSSHRPSFRKEIDQAKLVFLRHEGYNIIRFWNHEIDKDISGVLNKIIKALN</sequence>
<dbReference type="SUPFAM" id="SSF52980">
    <property type="entry name" value="Restriction endonuclease-like"/>
    <property type="match status" value="1"/>
</dbReference>
<evidence type="ECO:0000259" key="1">
    <source>
        <dbReference type="Pfam" id="PF04480"/>
    </source>
</evidence>
<comment type="caution">
    <text evidence="2">The sequence shown here is derived from an EMBL/GenBank/DDBJ whole genome shotgun (WGS) entry which is preliminary data.</text>
</comment>
<dbReference type="EMBL" id="MFEY01000007">
    <property type="protein sequence ID" value="OGE90061.1"/>
    <property type="molecule type" value="Genomic_DNA"/>
</dbReference>
<evidence type="ECO:0000313" key="2">
    <source>
        <dbReference type="EMBL" id="OGE90061.1"/>
    </source>
</evidence>
<dbReference type="Pfam" id="PF04480">
    <property type="entry name" value="DUF559"/>
    <property type="match status" value="1"/>
</dbReference>